<dbReference type="OrthoDB" id="9783873at2"/>
<dbReference type="InterPro" id="IPR011604">
    <property type="entry name" value="PDDEXK-like_dom_sf"/>
</dbReference>
<evidence type="ECO:0000313" key="3">
    <source>
        <dbReference type="Proteomes" id="UP000219559"/>
    </source>
</evidence>
<organism evidence="2 3">
    <name type="scientific">Sediminicola luteus</name>
    <dbReference type="NCBI Taxonomy" id="319238"/>
    <lineage>
        <taxon>Bacteria</taxon>
        <taxon>Pseudomonadati</taxon>
        <taxon>Bacteroidota</taxon>
        <taxon>Flavobacteriia</taxon>
        <taxon>Flavobacteriales</taxon>
        <taxon>Flavobacteriaceae</taxon>
        <taxon>Sediminicola</taxon>
    </lineage>
</organism>
<dbReference type="InterPro" id="IPR021301">
    <property type="entry name" value="DUF2779"/>
</dbReference>
<dbReference type="Gene3D" id="3.90.320.10">
    <property type="match status" value="1"/>
</dbReference>
<accession>A0A2A4GB36</accession>
<dbReference type="RefSeq" id="WP_097440264.1">
    <property type="nucleotide sequence ID" value="NZ_KZ300476.1"/>
</dbReference>
<dbReference type="Proteomes" id="UP000219559">
    <property type="component" value="Unassembled WGS sequence"/>
</dbReference>
<protein>
    <recommendedName>
        <fullName evidence="1">DUF2779 domain-containing protein</fullName>
    </recommendedName>
</protein>
<evidence type="ECO:0000259" key="1">
    <source>
        <dbReference type="Pfam" id="PF11074"/>
    </source>
</evidence>
<gene>
    <name evidence="2" type="ORF">B7P33_07450</name>
</gene>
<dbReference type="AlphaFoldDB" id="A0A2A4GB36"/>
<feature type="domain" description="DUF2779" evidence="1">
    <location>
        <begin position="297"/>
        <end position="419"/>
    </location>
</feature>
<sequence>MQLTKTDYIQYLNCPESLWLFKNKPDEYPNGEFSLFLQKLIDEGYEVEEFAQKLFPHGIKLPEFGTSKDTEDALENDGVCFFQAAFKTDKGGFARIDILEHLHNNTWHIYEVKSSTSVKTNKKHNHLKDACFQKNVLEQNGYKVSKVSIIHLNKDYIRNGAIDPGALLTVEEVTDRIEEVYADVAMEVEQAVHYINQPSINETKCSCRLNTRTNHCDSFSYFNEDIPEFSIYEIGNIRANKIEELHDAGILKIKDIPNNFSLNAKQTLQLQSARKDSPIIAHAKINKILSSLEFPLHFIDYETYASAVPRIDGVKPHQHIPFQVSIHTMQIDGSIEHFEFLAEKLELPNQMVKSMLDYTGKEGTFVSWHKSFEMGRNTNMIEWFPHHTEYLEYMNSNMFDLEDIFKTEYVDYRFHGSTSIKKVLPVLLPKLSYDDLEVQNGTMALDLWGRMVLDNDFDEDIKEVRQKLLEYCKLDTWAMVKLYCVLNKN</sequence>
<evidence type="ECO:0000313" key="2">
    <source>
        <dbReference type="EMBL" id="PCE64985.1"/>
    </source>
</evidence>
<comment type="caution">
    <text evidence="2">The sequence shown here is derived from an EMBL/GenBank/DDBJ whole genome shotgun (WGS) entry which is preliminary data.</text>
</comment>
<name>A0A2A4GB36_9FLAO</name>
<proteinExistence type="predicted"/>
<keyword evidence="3" id="KW-1185">Reference proteome</keyword>
<reference evidence="2 3" key="1">
    <citation type="submission" date="2017-04" db="EMBL/GenBank/DDBJ databases">
        <title>A new member of the family Flavobacteriaceae isolated from ascidians.</title>
        <authorList>
            <person name="Chen L."/>
        </authorList>
    </citation>
    <scope>NUCLEOTIDE SEQUENCE [LARGE SCALE GENOMIC DNA]</scope>
    <source>
        <strain evidence="2 3">HQA918</strain>
    </source>
</reference>
<dbReference type="Pfam" id="PF11074">
    <property type="entry name" value="DUF2779"/>
    <property type="match status" value="1"/>
</dbReference>
<dbReference type="EMBL" id="NBWU01000002">
    <property type="protein sequence ID" value="PCE64985.1"/>
    <property type="molecule type" value="Genomic_DNA"/>
</dbReference>